<keyword evidence="3" id="KW-1185">Reference proteome</keyword>
<sequence>MEKIETKNVEVDGMSYEINVFRDENGFIVKAFKDGKRANGYVYSVSFETNEYYLFDNGIYAYAHLMEMAESDIRSHMWDKCLQARKEKNLTTAST</sequence>
<evidence type="ECO:0000313" key="2">
    <source>
        <dbReference type="EMBL" id="MCD1655962.1"/>
    </source>
</evidence>
<proteinExistence type="predicted"/>
<accession>A0AAE3JJ36</accession>
<dbReference type="AlphaFoldDB" id="A0AAE3JJ36"/>
<dbReference type="RefSeq" id="WP_230758099.1">
    <property type="nucleotide sequence ID" value="NZ_JAINWA010000003.1"/>
</dbReference>
<dbReference type="Proteomes" id="UP001198163">
    <property type="component" value="Unassembled WGS sequence"/>
</dbReference>
<name>A0AAE3JJ36_9SPIR</name>
<evidence type="ECO:0000313" key="3">
    <source>
        <dbReference type="Proteomes" id="UP001198163"/>
    </source>
</evidence>
<dbReference type="EMBL" id="JAINWA010000003">
    <property type="protein sequence ID" value="MCD1655962.1"/>
    <property type="molecule type" value="Genomic_DNA"/>
</dbReference>
<evidence type="ECO:0000313" key="1">
    <source>
        <dbReference type="EMBL" id="MCD1655951.1"/>
    </source>
</evidence>
<gene>
    <name evidence="1" type="ORF">K7J14_14725</name>
    <name evidence="2" type="ORF">K7J14_14780</name>
</gene>
<reference evidence="2" key="1">
    <citation type="submission" date="2021-08" db="EMBL/GenBank/DDBJ databases">
        <title>Comparative analyses of Brucepasteria parasyntrophica and Teretinema zuelzerae.</title>
        <authorList>
            <person name="Song Y."/>
            <person name="Brune A."/>
        </authorList>
    </citation>
    <scope>NUCLEOTIDE SEQUENCE</scope>
    <source>
        <strain evidence="2">DSM 1903</strain>
    </source>
</reference>
<protein>
    <submittedName>
        <fullName evidence="2">Uncharacterized protein</fullName>
    </submittedName>
</protein>
<dbReference type="EMBL" id="JAINWA010000003">
    <property type="protein sequence ID" value="MCD1655951.1"/>
    <property type="molecule type" value="Genomic_DNA"/>
</dbReference>
<organism evidence="2 3">
    <name type="scientific">Teretinema zuelzerae</name>
    <dbReference type="NCBI Taxonomy" id="156"/>
    <lineage>
        <taxon>Bacteria</taxon>
        <taxon>Pseudomonadati</taxon>
        <taxon>Spirochaetota</taxon>
        <taxon>Spirochaetia</taxon>
        <taxon>Spirochaetales</taxon>
        <taxon>Treponemataceae</taxon>
        <taxon>Teretinema</taxon>
    </lineage>
</organism>
<comment type="caution">
    <text evidence="2">The sequence shown here is derived from an EMBL/GenBank/DDBJ whole genome shotgun (WGS) entry which is preliminary data.</text>
</comment>